<name>A0A1M6EHG6_9RHOB</name>
<keyword evidence="3 7" id="KW-0227">DNA damage</keyword>
<proteinExistence type="inferred from homology"/>
<accession>A0A1M6EHG6</accession>
<dbReference type="PANTHER" id="PTHR33991">
    <property type="entry name" value="DNA REPAIR PROTEIN RECO"/>
    <property type="match status" value="1"/>
</dbReference>
<dbReference type="Pfam" id="PF11967">
    <property type="entry name" value="RecO_N"/>
    <property type="match status" value="1"/>
</dbReference>
<evidence type="ECO:0000259" key="8">
    <source>
        <dbReference type="Pfam" id="PF11967"/>
    </source>
</evidence>
<dbReference type="EMBL" id="FQYO01000003">
    <property type="protein sequence ID" value="SHI84881.1"/>
    <property type="molecule type" value="Genomic_DNA"/>
</dbReference>
<evidence type="ECO:0000256" key="6">
    <source>
        <dbReference type="ARBA" id="ARBA00033409"/>
    </source>
</evidence>
<dbReference type="Pfam" id="PF02565">
    <property type="entry name" value="RecO_C"/>
    <property type="match status" value="1"/>
</dbReference>
<dbReference type="NCBIfam" id="TIGR00613">
    <property type="entry name" value="reco"/>
    <property type="match status" value="1"/>
</dbReference>
<reference evidence="9 10" key="1">
    <citation type="submission" date="2016-11" db="EMBL/GenBank/DDBJ databases">
        <authorList>
            <person name="Jaros S."/>
            <person name="Januszkiewicz K."/>
            <person name="Wedrychowicz H."/>
        </authorList>
    </citation>
    <scope>NUCLEOTIDE SEQUENCE [LARGE SCALE GENOMIC DNA]</scope>
    <source>
        <strain evidence="9 10">DSM 100565</strain>
    </source>
</reference>
<protein>
    <recommendedName>
        <fullName evidence="2 7">DNA repair protein RecO</fullName>
    </recommendedName>
    <alternativeName>
        <fullName evidence="6 7">Recombination protein O</fullName>
    </alternativeName>
</protein>
<dbReference type="RefSeq" id="WP_170865629.1">
    <property type="nucleotide sequence ID" value="NZ_FQYO01000003.1"/>
</dbReference>
<keyword evidence="5 7" id="KW-0234">DNA repair</keyword>
<evidence type="ECO:0000256" key="7">
    <source>
        <dbReference type="HAMAP-Rule" id="MF_00201"/>
    </source>
</evidence>
<dbReference type="GO" id="GO:0043590">
    <property type="term" value="C:bacterial nucleoid"/>
    <property type="evidence" value="ECO:0007669"/>
    <property type="project" value="TreeGrafter"/>
</dbReference>
<organism evidence="9 10">
    <name type="scientific">Wenxinia saemankumensis</name>
    <dbReference type="NCBI Taxonomy" id="1447782"/>
    <lineage>
        <taxon>Bacteria</taxon>
        <taxon>Pseudomonadati</taxon>
        <taxon>Pseudomonadota</taxon>
        <taxon>Alphaproteobacteria</taxon>
        <taxon>Rhodobacterales</taxon>
        <taxon>Roseobacteraceae</taxon>
        <taxon>Wenxinia</taxon>
    </lineage>
</organism>
<comment type="similarity">
    <text evidence="1 7">Belongs to the RecO family.</text>
</comment>
<comment type="function">
    <text evidence="7">Involved in DNA repair and RecF pathway recombination.</text>
</comment>
<sequence length="240" mass="25616">MIEWQDSGTILAVRPHGENGAIVEVFTAAHGRHAGHVRGGTGRRLRGTLQPGAQVAVRWTARLDAHLGHFTVEPRRSRAAQVLTDRLALAGLTTVAALLGLVLPERDPHPRLFARTEALFDLLGDSDLWPLAYLQWELALLDEMGFGLDLARCAVTGGEEGLAYVSPRSGRAVSAAAAGDWAPRLLPLPPVLRGAGEATGPEIAAALGTTGWFLQHRLLGAERPLPAARERLVAAIDRQG</sequence>
<evidence type="ECO:0000256" key="5">
    <source>
        <dbReference type="ARBA" id="ARBA00023204"/>
    </source>
</evidence>
<dbReference type="Gene3D" id="1.20.1440.120">
    <property type="entry name" value="Recombination protein O, C-terminal domain"/>
    <property type="match status" value="1"/>
</dbReference>
<feature type="domain" description="DNA replication/recombination mediator RecO N-terminal" evidence="8">
    <location>
        <begin position="1"/>
        <end position="72"/>
    </location>
</feature>
<dbReference type="InterPro" id="IPR042242">
    <property type="entry name" value="RecO_C"/>
</dbReference>
<evidence type="ECO:0000256" key="1">
    <source>
        <dbReference type="ARBA" id="ARBA00007452"/>
    </source>
</evidence>
<dbReference type="GO" id="GO:0006302">
    <property type="term" value="P:double-strand break repair"/>
    <property type="evidence" value="ECO:0007669"/>
    <property type="project" value="TreeGrafter"/>
</dbReference>
<dbReference type="SUPFAM" id="SSF57863">
    <property type="entry name" value="ArfGap/RecO-like zinc finger"/>
    <property type="match status" value="1"/>
</dbReference>
<evidence type="ECO:0000256" key="3">
    <source>
        <dbReference type="ARBA" id="ARBA00022763"/>
    </source>
</evidence>
<dbReference type="GO" id="GO:0006310">
    <property type="term" value="P:DNA recombination"/>
    <property type="evidence" value="ECO:0007669"/>
    <property type="project" value="UniProtKB-UniRule"/>
</dbReference>
<keyword evidence="4 7" id="KW-0233">DNA recombination</keyword>
<evidence type="ECO:0000256" key="2">
    <source>
        <dbReference type="ARBA" id="ARBA00021310"/>
    </source>
</evidence>
<keyword evidence="10" id="KW-1185">Reference proteome</keyword>
<gene>
    <name evidence="7" type="primary">recO</name>
    <name evidence="9" type="ORF">SAMN05444417_2000</name>
</gene>
<dbReference type="AlphaFoldDB" id="A0A1M6EHG6"/>
<evidence type="ECO:0000313" key="9">
    <source>
        <dbReference type="EMBL" id="SHI84881.1"/>
    </source>
</evidence>
<dbReference type="Gene3D" id="2.40.50.140">
    <property type="entry name" value="Nucleic acid-binding proteins"/>
    <property type="match status" value="1"/>
</dbReference>
<dbReference type="InterPro" id="IPR022572">
    <property type="entry name" value="DNA_rep/recomb_RecO_N"/>
</dbReference>
<dbReference type="InterPro" id="IPR037278">
    <property type="entry name" value="ARFGAP/RecO"/>
</dbReference>
<evidence type="ECO:0000256" key="4">
    <source>
        <dbReference type="ARBA" id="ARBA00023172"/>
    </source>
</evidence>
<dbReference type="HAMAP" id="MF_00201">
    <property type="entry name" value="RecO"/>
    <property type="match status" value="1"/>
</dbReference>
<dbReference type="Proteomes" id="UP000184292">
    <property type="component" value="Unassembled WGS sequence"/>
</dbReference>
<evidence type="ECO:0000313" key="10">
    <source>
        <dbReference type="Proteomes" id="UP000184292"/>
    </source>
</evidence>
<dbReference type="PANTHER" id="PTHR33991:SF1">
    <property type="entry name" value="DNA REPAIR PROTEIN RECO"/>
    <property type="match status" value="1"/>
</dbReference>
<dbReference type="STRING" id="1447782.SAMN05444417_2000"/>
<dbReference type="InterPro" id="IPR003717">
    <property type="entry name" value="RecO"/>
</dbReference>
<dbReference type="SUPFAM" id="SSF50249">
    <property type="entry name" value="Nucleic acid-binding proteins"/>
    <property type="match status" value="1"/>
</dbReference>
<dbReference type="InterPro" id="IPR012340">
    <property type="entry name" value="NA-bd_OB-fold"/>
</dbReference>